<dbReference type="EMBL" id="JACQWF010000173">
    <property type="protein sequence ID" value="MBI4595494.1"/>
    <property type="molecule type" value="Genomic_DNA"/>
</dbReference>
<dbReference type="Proteomes" id="UP000772181">
    <property type="component" value="Unassembled WGS sequence"/>
</dbReference>
<evidence type="ECO:0000313" key="4">
    <source>
        <dbReference type="EMBL" id="MBI4595494.1"/>
    </source>
</evidence>
<keyword evidence="2" id="KW-0479">Metal-binding</keyword>
<proteinExistence type="inferred from homology"/>
<dbReference type="Gene3D" id="3.60.21.10">
    <property type="match status" value="1"/>
</dbReference>
<accession>A0A933GMK2</accession>
<comment type="cofactor">
    <cofactor evidence="2">
        <name>a divalent metal cation</name>
        <dbReference type="ChEBI" id="CHEBI:60240"/>
    </cofactor>
</comment>
<evidence type="ECO:0000259" key="3">
    <source>
        <dbReference type="Pfam" id="PF12850"/>
    </source>
</evidence>
<comment type="caution">
    <text evidence="4">The sequence shown here is derived from an EMBL/GenBank/DDBJ whole genome shotgun (WGS) entry which is preliminary data.</text>
</comment>
<name>A0A933GMK2_UNCTE</name>
<dbReference type="PIRSF" id="PIRSF000883">
    <property type="entry name" value="Pesterase_MJ0912"/>
    <property type="match status" value="1"/>
</dbReference>
<dbReference type="PANTHER" id="PTHR43165:SF1">
    <property type="entry name" value="PHOSPHODIESTERASE MJ0936"/>
    <property type="match status" value="1"/>
</dbReference>
<dbReference type="InterPro" id="IPR011152">
    <property type="entry name" value="Pesterase_MJ0912"/>
</dbReference>
<dbReference type="InterPro" id="IPR029052">
    <property type="entry name" value="Metallo-depent_PP-like"/>
</dbReference>
<dbReference type="AlphaFoldDB" id="A0A933GMK2"/>
<protein>
    <recommendedName>
        <fullName evidence="2">Phosphoesterase</fullName>
        <ecNumber evidence="2">3.1.4.-</ecNumber>
    </recommendedName>
</protein>
<dbReference type="GO" id="GO:0016787">
    <property type="term" value="F:hydrolase activity"/>
    <property type="evidence" value="ECO:0007669"/>
    <property type="project" value="UniProtKB-UniRule"/>
</dbReference>
<sequence length="201" mass="22704">MKIGIIADIHSNLPCLRAVLESIPPVELLLCAGDMIDRYYAPDEVFDLLEQYHVQSIQGNHEDGIFAYYHVQKNGAPTQRVLKCIVSAPEKLEIQLNGKRLLMVHGSPWNYRKEYLYPESDKLPLLAALGFDFVILGHTHVPMVKNLSGVTIINPGSCGQPMLSDPRPSYALLDSETGEASIQYLSVYLPEEQLRYYYPLR</sequence>
<dbReference type="EC" id="3.1.4.-" evidence="2"/>
<evidence type="ECO:0000256" key="1">
    <source>
        <dbReference type="ARBA" id="ARBA00008950"/>
    </source>
</evidence>
<dbReference type="InterPro" id="IPR053193">
    <property type="entry name" value="MetalloPDE_YfcE-like"/>
</dbReference>
<evidence type="ECO:0000256" key="2">
    <source>
        <dbReference type="RuleBase" id="RU362039"/>
    </source>
</evidence>
<feature type="domain" description="Calcineurin-like phosphoesterase" evidence="3">
    <location>
        <begin position="1"/>
        <end position="177"/>
    </location>
</feature>
<organism evidence="4 5">
    <name type="scientific">Tectimicrobiota bacterium</name>
    <dbReference type="NCBI Taxonomy" id="2528274"/>
    <lineage>
        <taxon>Bacteria</taxon>
        <taxon>Pseudomonadati</taxon>
        <taxon>Nitrospinota/Tectimicrobiota group</taxon>
        <taxon>Candidatus Tectimicrobiota</taxon>
    </lineage>
</organism>
<dbReference type="NCBIfam" id="TIGR00040">
    <property type="entry name" value="yfcE"/>
    <property type="match status" value="1"/>
</dbReference>
<dbReference type="PANTHER" id="PTHR43165">
    <property type="entry name" value="METALLOPHOSPHOESTERASE"/>
    <property type="match status" value="1"/>
</dbReference>
<dbReference type="GO" id="GO:0046872">
    <property type="term" value="F:metal ion binding"/>
    <property type="evidence" value="ECO:0007669"/>
    <property type="project" value="UniProtKB-KW"/>
</dbReference>
<reference evidence="4" key="1">
    <citation type="submission" date="2020-07" db="EMBL/GenBank/DDBJ databases">
        <title>Huge and variable diversity of episymbiotic CPR bacteria and DPANN archaea in groundwater ecosystems.</title>
        <authorList>
            <person name="He C.Y."/>
            <person name="Keren R."/>
            <person name="Whittaker M."/>
            <person name="Farag I.F."/>
            <person name="Doudna J."/>
            <person name="Cate J.H.D."/>
            <person name="Banfield J.F."/>
        </authorList>
    </citation>
    <scope>NUCLEOTIDE SEQUENCE</scope>
    <source>
        <strain evidence="4">NC_groundwater_1482_Ag_S-0.65um_47_24</strain>
    </source>
</reference>
<gene>
    <name evidence="4" type="ORF">HY730_03845</name>
</gene>
<evidence type="ECO:0000313" key="5">
    <source>
        <dbReference type="Proteomes" id="UP000772181"/>
    </source>
</evidence>
<dbReference type="InterPro" id="IPR000979">
    <property type="entry name" value="Phosphodiesterase_MJ0936/Vps29"/>
</dbReference>
<dbReference type="InterPro" id="IPR024654">
    <property type="entry name" value="Calcineurin-like_PHP_lpxH"/>
</dbReference>
<dbReference type="Pfam" id="PF12850">
    <property type="entry name" value="Metallophos_2"/>
    <property type="match status" value="1"/>
</dbReference>
<dbReference type="SUPFAM" id="SSF56300">
    <property type="entry name" value="Metallo-dependent phosphatases"/>
    <property type="match status" value="1"/>
</dbReference>
<comment type="similarity">
    <text evidence="1 2">Belongs to the metallophosphoesterase superfamily. YfcE family.</text>
</comment>